<reference evidence="2" key="1">
    <citation type="journal article" date="2019" name="Int. J. Syst. Evol. Microbiol.">
        <title>The Global Catalogue of Microorganisms (GCM) 10K type strain sequencing project: providing services to taxonomists for standard genome sequencing and annotation.</title>
        <authorList>
            <consortium name="The Broad Institute Genomics Platform"/>
            <consortium name="The Broad Institute Genome Sequencing Center for Infectious Disease"/>
            <person name="Wu L."/>
            <person name="Ma J."/>
        </authorList>
    </citation>
    <scope>NUCLEOTIDE SEQUENCE [LARGE SCALE GENOMIC DNA]</scope>
    <source>
        <strain evidence="2">CCUG 73951</strain>
    </source>
</reference>
<sequence>MIERLPTLKKWKRYGKGQKRSVNVIRILSGELLPQADTAKEDREANEDKDRATKVDIEPSKSKHIQEHVLDTTDALKHAIPNKLYEVMSPFFNGEGLYETIGALYRAKATIDPTIQAEDHPEYVEAFLSCIRRYKEGKVRNLQSYLYSAWNKVSRGIYLRRMADVY</sequence>
<dbReference type="Proteomes" id="UP001596494">
    <property type="component" value="Unassembled WGS sequence"/>
</dbReference>
<proteinExistence type="predicted"/>
<keyword evidence="2" id="KW-1185">Reference proteome</keyword>
<dbReference type="EMBL" id="JBHTBY010000011">
    <property type="protein sequence ID" value="MFC7321952.1"/>
    <property type="molecule type" value="Genomic_DNA"/>
</dbReference>
<name>A0ABW2K723_9BACI</name>
<accession>A0ABW2K723</accession>
<evidence type="ECO:0000313" key="2">
    <source>
        <dbReference type="Proteomes" id="UP001596494"/>
    </source>
</evidence>
<organism evidence="1 2">
    <name type="scientific">Halobacillus campisalis</name>
    <dbReference type="NCBI Taxonomy" id="435909"/>
    <lineage>
        <taxon>Bacteria</taxon>
        <taxon>Bacillati</taxon>
        <taxon>Bacillota</taxon>
        <taxon>Bacilli</taxon>
        <taxon>Bacillales</taxon>
        <taxon>Bacillaceae</taxon>
        <taxon>Halobacillus</taxon>
    </lineage>
</organism>
<dbReference type="RefSeq" id="WP_289215878.1">
    <property type="nucleotide sequence ID" value="NZ_JAPVRC010000004.1"/>
</dbReference>
<protein>
    <submittedName>
        <fullName evidence="1">Uncharacterized protein</fullName>
    </submittedName>
</protein>
<evidence type="ECO:0000313" key="1">
    <source>
        <dbReference type="EMBL" id="MFC7321952.1"/>
    </source>
</evidence>
<gene>
    <name evidence="1" type="ORF">ACFQMN_13780</name>
</gene>
<comment type="caution">
    <text evidence="1">The sequence shown here is derived from an EMBL/GenBank/DDBJ whole genome shotgun (WGS) entry which is preliminary data.</text>
</comment>